<gene>
    <name evidence="1" type="ORF">T07_4759</name>
</gene>
<evidence type="ECO:0000313" key="2">
    <source>
        <dbReference type="Proteomes" id="UP000054630"/>
    </source>
</evidence>
<protein>
    <submittedName>
        <fullName evidence="1">Uncharacterized protein</fullName>
    </submittedName>
</protein>
<evidence type="ECO:0000313" key="1">
    <source>
        <dbReference type="EMBL" id="KRX28162.1"/>
    </source>
</evidence>
<dbReference type="Proteomes" id="UP000054630">
    <property type="component" value="Unassembled WGS sequence"/>
</dbReference>
<dbReference type="AlphaFoldDB" id="A0A0V0SN70"/>
<proteinExistence type="predicted"/>
<name>A0A0V0SN70_9BILA</name>
<sequence length="102" mass="11382">MKKNVYLTLKIIGKDISVYNGDGPHYIVHQKRVSGWGMDGQWPSLFFCSTGQYGLVETAPLSTCPITKKLLTTVLVCFLCDMQASFQAIDLGVDFSFVFCFT</sequence>
<accession>A0A0V0SN70</accession>
<organism evidence="1 2">
    <name type="scientific">Trichinella nelsoni</name>
    <dbReference type="NCBI Taxonomy" id="6336"/>
    <lineage>
        <taxon>Eukaryota</taxon>
        <taxon>Metazoa</taxon>
        <taxon>Ecdysozoa</taxon>
        <taxon>Nematoda</taxon>
        <taxon>Enoplea</taxon>
        <taxon>Dorylaimia</taxon>
        <taxon>Trichinellida</taxon>
        <taxon>Trichinellidae</taxon>
        <taxon>Trichinella</taxon>
    </lineage>
</organism>
<dbReference type="EMBL" id="JYDL01000001">
    <property type="protein sequence ID" value="KRX28162.1"/>
    <property type="molecule type" value="Genomic_DNA"/>
</dbReference>
<reference evidence="1 2" key="1">
    <citation type="submission" date="2015-01" db="EMBL/GenBank/DDBJ databases">
        <title>Evolution of Trichinella species and genotypes.</title>
        <authorList>
            <person name="Korhonen P.K."/>
            <person name="Edoardo P."/>
            <person name="Giuseppe L.R."/>
            <person name="Gasser R.B."/>
        </authorList>
    </citation>
    <scope>NUCLEOTIDE SEQUENCE [LARGE SCALE GENOMIC DNA]</scope>
    <source>
        <strain evidence="1">ISS37</strain>
    </source>
</reference>
<comment type="caution">
    <text evidence="1">The sequence shown here is derived from an EMBL/GenBank/DDBJ whole genome shotgun (WGS) entry which is preliminary data.</text>
</comment>
<dbReference type="OrthoDB" id="5912202at2759"/>
<keyword evidence="2" id="KW-1185">Reference proteome</keyword>